<keyword evidence="2" id="KW-0328">Glycosyltransferase</keyword>
<dbReference type="PANTHER" id="PTHR48050">
    <property type="entry name" value="STEROL 3-BETA-GLUCOSYLTRANSFERASE"/>
    <property type="match status" value="1"/>
</dbReference>
<dbReference type="InterPro" id="IPR002213">
    <property type="entry name" value="UDP_glucos_trans"/>
</dbReference>
<dbReference type="GO" id="GO:0016740">
    <property type="term" value="F:transferase activity"/>
    <property type="evidence" value="ECO:0007669"/>
    <property type="project" value="UniProtKB-KW"/>
</dbReference>
<organism evidence="6 7">
    <name type="scientific">Streptomyces rubradiris</name>
    <name type="common">Streptomyces achromogenes subsp. rubradiris</name>
    <dbReference type="NCBI Taxonomy" id="285531"/>
    <lineage>
        <taxon>Bacteria</taxon>
        <taxon>Bacillati</taxon>
        <taxon>Actinomycetota</taxon>
        <taxon>Actinomycetes</taxon>
        <taxon>Kitasatosporales</taxon>
        <taxon>Streptomycetaceae</taxon>
        <taxon>Streptomyces</taxon>
    </lineage>
</organism>
<evidence type="ECO:0000256" key="3">
    <source>
        <dbReference type="ARBA" id="ARBA00022679"/>
    </source>
</evidence>
<keyword evidence="7" id="KW-1185">Reference proteome</keyword>
<keyword evidence="3 6" id="KW-0808">Transferase</keyword>
<evidence type="ECO:0000259" key="5">
    <source>
        <dbReference type="Pfam" id="PF21036"/>
    </source>
</evidence>
<accession>A0ABQ3RHW3</accession>
<comment type="similarity">
    <text evidence="1">Belongs to the glycosyltransferase 28 family.</text>
</comment>
<dbReference type="Pfam" id="PF21036">
    <property type="entry name" value="EryCIII-like_N"/>
    <property type="match status" value="1"/>
</dbReference>
<feature type="domain" description="Erythromycin biosynthesis protein CIII-like C-terminal" evidence="4">
    <location>
        <begin position="263"/>
        <end position="404"/>
    </location>
</feature>
<sequence length="410" mass="43335">MRILFPAAPGYGLLLPVIPLAWAARAAGHEVLLATTAYVTKAAAESGLPTVDVFPARDVGADLLLGSKGQAPTDEEAGAGLPPGYWELAGAMRPFDLFTLAMTEGTIEAGRSFGADLVVYPSDHAAGMLAAAALGVPALEVGNRVSWSMRDEDVTASGAQNHRTGVIPQDSPLIAGLRKRLGIEDREPDLVARIDPRAPSLGGLSADAPDRDGGAPWWPMRYIPYNGGALVPDWALRRPERPRVCLTLGTVIPLMSDGSKLRTLMQALGELDAEVVLADHSTDISALGTLPDNVRLPGYLPLSAFLGTCSLIVHHGGSGTTAAALHYGVPQLILPEGADNPLVAQRVIDCEAGLSLPFADIELNRVRQLVRRLLDEPSFTDAARAIGAEMETQPSPASVIDRLMRQLALR</sequence>
<dbReference type="Pfam" id="PF06722">
    <property type="entry name" value="EryCIII-like_C"/>
    <property type="match status" value="1"/>
</dbReference>
<dbReference type="RefSeq" id="WP_189999432.1">
    <property type="nucleotide sequence ID" value="NZ_BNCB01000028.1"/>
</dbReference>
<name>A0ABQ3RHW3_STRRR</name>
<comment type="caution">
    <text evidence="6">The sequence shown here is derived from an EMBL/GenBank/DDBJ whole genome shotgun (WGS) entry which is preliminary data.</text>
</comment>
<dbReference type="Proteomes" id="UP000646738">
    <property type="component" value="Unassembled WGS sequence"/>
</dbReference>
<evidence type="ECO:0000313" key="6">
    <source>
        <dbReference type="EMBL" id="GHI55446.1"/>
    </source>
</evidence>
<dbReference type="InterPro" id="IPR048284">
    <property type="entry name" value="EryCIII-like_N"/>
</dbReference>
<evidence type="ECO:0000313" key="7">
    <source>
        <dbReference type="Proteomes" id="UP000646738"/>
    </source>
</evidence>
<reference evidence="7" key="1">
    <citation type="submission" date="2023-07" db="EMBL/GenBank/DDBJ databases">
        <title>Whole genome shotgun sequence of Streptomyces achromogenes subsp. rubradiris NBRC 14000.</title>
        <authorList>
            <person name="Komaki H."/>
            <person name="Tamura T."/>
        </authorList>
    </citation>
    <scope>NUCLEOTIDE SEQUENCE [LARGE SCALE GENOMIC DNA]</scope>
    <source>
        <strain evidence="7">NBRC 14000</strain>
    </source>
</reference>
<proteinExistence type="inferred from homology"/>
<dbReference type="Gene3D" id="3.40.50.2000">
    <property type="entry name" value="Glycogen Phosphorylase B"/>
    <property type="match status" value="2"/>
</dbReference>
<dbReference type="EMBL" id="BNEA01000015">
    <property type="protein sequence ID" value="GHI55446.1"/>
    <property type="molecule type" value="Genomic_DNA"/>
</dbReference>
<dbReference type="SUPFAM" id="SSF53756">
    <property type="entry name" value="UDP-Glycosyltransferase/glycogen phosphorylase"/>
    <property type="match status" value="1"/>
</dbReference>
<dbReference type="InterPro" id="IPR010610">
    <property type="entry name" value="EryCIII-like_C"/>
</dbReference>
<protein>
    <submittedName>
        <fullName evidence="6">Glycosyl transferase</fullName>
    </submittedName>
</protein>
<evidence type="ECO:0000256" key="2">
    <source>
        <dbReference type="ARBA" id="ARBA00022676"/>
    </source>
</evidence>
<dbReference type="CDD" id="cd03784">
    <property type="entry name" value="GT1_Gtf-like"/>
    <property type="match status" value="1"/>
</dbReference>
<gene>
    <name evidence="6" type="ORF">Srubr_52920</name>
</gene>
<dbReference type="InterPro" id="IPR050426">
    <property type="entry name" value="Glycosyltransferase_28"/>
</dbReference>
<evidence type="ECO:0000256" key="1">
    <source>
        <dbReference type="ARBA" id="ARBA00006962"/>
    </source>
</evidence>
<dbReference type="PANTHER" id="PTHR48050:SF13">
    <property type="entry name" value="STEROL 3-BETA-GLUCOSYLTRANSFERASE UGT80A2"/>
    <property type="match status" value="1"/>
</dbReference>
<evidence type="ECO:0000259" key="4">
    <source>
        <dbReference type="Pfam" id="PF06722"/>
    </source>
</evidence>
<feature type="domain" description="Erythromycin biosynthesis protein CIII-like N-terminal" evidence="5">
    <location>
        <begin position="22"/>
        <end position="249"/>
    </location>
</feature>